<name>A0A812N2J7_9DINO</name>
<proteinExistence type="predicted"/>
<protein>
    <submittedName>
        <fullName evidence="1">CIPK25 protein</fullName>
    </submittedName>
</protein>
<sequence length="99" mass="10792">MLYLLTYSSYPPFLTDATGRAQVAYRPLQDGNIPSKQTTLDILITQMLDPDPGHTRSGVLLGPLGCRFSAARIPKKRSSVGLFCLHAFPHCSQKFAGAP</sequence>
<comment type="caution">
    <text evidence="1">The sequence shown here is derived from an EMBL/GenBank/DDBJ whole genome shotgun (WGS) entry which is preliminary data.</text>
</comment>
<dbReference type="AlphaFoldDB" id="A0A812N2J7"/>
<evidence type="ECO:0000313" key="2">
    <source>
        <dbReference type="Proteomes" id="UP000604046"/>
    </source>
</evidence>
<keyword evidence="2" id="KW-1185">Reference proteome</keyword>
<accession>A0A812N2J7</accession>
<evidence type="ECO:0000313" key="1">
    <source>
        <dbReference type="EMBL" id="CAE7270113.1"/>
    </source>
</evidence>
<gene>
    <name evidence="1" type="primary">CIPK25</name>
    <name evidence="1" type="ORF">SNAT2548_LOCUS14330</name>
</gene>
<dbReference type="EMBL" id="CAJNDS010001657">
    <property type="protein sequence ID" value="CAE7270113.1"/>
    <property type="molecule type" value="Genomic_DNA"/>
</dbReference>
<dbReference type="Proteomes" id="UP000604046">
    <property type="component" value="Unassembled WGS sequence"/>
</dbReference>
<organism evidence="1 2">
    <name type="scientific">Symbiodinium natans</name>
    <dbReference type="NCBI Taxonomy" id="878477"/>
    <lineage>
        <taxon>Eukaryota</taxon>
        <taxon>Sar</taxon>
        <taxon>Alveolata</taxon>
        <taxon>Dinophyceae</taxon>
        <taxon>Suessiales</taxon>
        <taxon>Symbiodiniaceae</taxon>
        <taxon>Symbiodinium</taxon>
    </lineage>
</organism>
<reference evidence="1" key="1">
    <citation type="submission" date="2021-02" db="EMBL/GenBank/DDBJ databases">
        <authorList>
            <person name="Dougan E. K."/>
            <person name="Rhodes N."/>
            <person name="Thang M."/>
            <person name="Chan C."/>
        </authorList>
    </citation>
    <scope>NUCLEOTIDE SEQUENCE</scope>
</reference>